<comment type="caution">
    <text evidence="1">The sequence shown here is derived from an EMBL/GenBank/DDBJ whole genome shotgun (WGS) entry which is preliminary data.</text>
</comment>
<reference evidence="1 2" key="1">
    <citation type="submission" date="2019-05" db="EMBL/GenBank/DDBJ databases">
        <title>Genomes sequences of two Nocardia cyriacigeorgica environmental isolates, type strains Nocardia asteroides ATCC 19247 and Nocardia cyriacigeorgica DSM 44484.</title>
        <authorList>
            <person name="Vautrin F."/>
            <person name="Bergeron E."/>
            <person name="Dubost A."/>
            <person name="Abrouk D."/>
            <person name="Rodriguez Nava V."/>
            <person name="Pujic P."/>
        </authorList>
    </citation>
    <scope>NUCLEOTIDE SEQUENCE [LARGE SCALE GENOMIC DNA]</scope>
    <source>
        <strain evidence="1 2">EML 1456</strain>
    </source>
</reference>
<protein>
    <submittedName>
        <fullName evidence="1">Uncharacterized protein</fullName>
    </submittedName>
</protein>
<proteinExistence type="predicted"/>
<evidence type="ECO:0000313" key="2">
    <source>
        <dbReference type="Proteomes" id="UP000308349"/>
    </source>
</evidence>
<evidence type="ECO:0000313" key="1">
    <source>
        <dbReference type="EMBL" id="TLF92933.1"/>
    </source>
</evidence>
<name>A0A5R8P561_9NOCA</name>
<sequence>MTSALPTGLHPPDDPRAAAVVEHTRIDIAGPEAIAIVTDLAAFQFASKWCLRDREAFVSVVRALTIGFASSAAALSPRPASVMLRLRWTAHGAIGIDLWDNVDPATGRRYRRCLTTRLHLQRDRAEPTAPRCKARP</sequence>
<dbReference type="Proteomes" id="UP000308349">
    <property type="component" value="Unassembled WGS sequence"/>
</dbReference>
<organism evidence="1 2">
    <name type="scientific">Nocardia cyriacigeorgica</name>
    <dbReference type="NCBI Taxonomy" id="135487"/>
    <lineage>
        <taxon>Bacteria</taxon>
        <taxon>Bacillati</taxon>
        <taxon>Actinomycetota</taxon>
        <taxon>Actinomycetes</taxon>
        <taxon>Mycobacteriales</taxon>
        <taxon>Nocardiaceae</taxon>
        <taxon>Nocardia</taxon>
    </lineage>
</organism>
<dbReference type="AlphaFoldDB" id="A0A5R8P561"/>
<gene>
    <name evidence="1" type="ORF">FEK35_30270</name>
</gene>
<dbReference type="RefSeq" id="WP_138459129.1">
    <property type="nucleotide sequence ID" value="NZ_VBUU01000055.1"/>
</dbReference>
<dbReference type="EMBL" id="VBUU01000055">
    <property type="protein sequence ID" value="TLF92933.1"/>
    <property type="molecule type" value="Genomic_DNA"/>
</dbReference>
<accession>A0A5R8P561</accession>